<accession>A0A1I3Z8Z7</accession>
<dbReference type="GO" id="GO:0009252">
    <property type="term" value="P:peptidoglycan biosynthetic process"/>
    <property type="evidence" value="ECO:0007669"/>
    <property type="project" value="UniProtKB-UniRule"/>
</dbReference>
<dbReference type="Pfam" id="PF02875">
    <property type="entry name" value="Mur_ligase_C"/>
    <property type="match status" value="1"/>
</dbReference>
<reference evidence="15" key="1">
    <citation type="submission" date="2016-10" db="EMBL/GenBank/DDBJ databases">
        <authorList>
            <person name="Varghese N."/>
            <person name="Submissions S."/>
        </authorList>
    </citation>
    <scope>NUCLEOTIDE SEQUENCE [LARGE SCALE GENOMIC DNA]</scope>
    <source>
        <strain evidence="15">DSM 16108</strain>
    </source>
</reference>
<organism evidence="14 15">
    <name type="scientific">Marinilactibacillus piezotolerans</name>
    <dbReference type="NCBI Taxonomy" id="258723"/>
    <lineage>
        <taxon>Bacteria</taxon>
        <taxon>Bacillati</taxon>
        <taxon>Bacillota</taxon>
        <taxon>Bacilli</taxon>
        <taxon>Lactobacillales</taxon>
        <taxon>Carnobacteriaceae</taxon>
        <taxon>Marinilactibacillus</taxon>
    </lineage>
</organism>
<dbReference type="Gene3D" id="3.40.1190.10">
    <property type="entry name" value="Mur-like, catalytic domain"/>
    <property type="match status" value="1"/>
</dbReference>
<dbReference type="AlphaFoldDB" id="A0A1I3Z8Z7"/>
<dbReference type="RefSeq" id="WP_091897981.1">
    <property type="nucleotide sequence ID" value="NZ_FOSJ01000030.1"/>
</dbReference>
<dbReference type="GO" id="GO:0008766">
    <property type="term" value="F:UDP-N-acetylmuramoylalanyl-D-glutamyl-2,6-diaminopimelate-D-alanyl-D-alanine ligase activity"/>
    <property type="evidence" value="ECO:0007669"/>
    <property type="project" value="RHEA"/>
</dbReference>
<evidence type="ECO:0000256" key="7">
    <source>
        <dbReference type="ARBA" id="ARBA00022984"/>
    </source>
</evidence>
<keyword evidence="7 10" id="KW-0573">Peptidoglycan synthesis</keyword>
<dbReference type="InterPro" id="IPR005863">
    <property type="entry name" value="UDP-N-AcMur_synth"/>
</dbReference>
<comment type="similarity">
    <text evidence="10">Belongs to the MurCDEF family. MurF subfamily.</text>
</comment>
<keyword evidence="4 10" id="KW-0547">Nucleotide-binding</keyword>
<evidence type="ECO:0000256" key="5">
    <source>
        <dbReference type="ARBA" id="ARBA00022840"/>
    </source>
</evidence>
<comment type="catalytic activity">
    <reaction evidence="11">
        <text>D-alanyl-D-alanine + UDP-N-acetyl-alpha-D-muramoyl-L-alanyl-gamma-D-glutamyl-meso-2,6-diaminopimelate + ATP = UDP-N-acetyl-alpha-D-muramoyl-L-alanyl-gamma-D-glutamyl-meso-2,6-diaminopimeloyl-D-alanyl-D-alanine + ADP + phosphate + H(+)</text>
        <dbReference type="Rhea" id="RHEA:28374"/>
        <dbReference type="ChEBI" id="CHEBI:15378"/>
        <dbReference type="ChEBI" id="CHEBI:30616"/>
        <dbReference type="ChEBI" id="CHEBI:43474"/>
        <dbReference type="ChEBI" id="CHEBI:57822"/>
        <dbReference type="ChEBI" id="CHEBI:61386"/>
        <dbReference type="ChEBI" id="CHEBI:83905"/>
        <dbReference type="ChEBI" id="CHEBI:456216"/>
        <dbReference type="EC" id="6.3.2.10"/>
    </reaction>
</comment>
<evidence type="ECO:0000256" key="8">
    <source>
        <dbReference type="ARBA" id="ARBA00023306"/>
    </source>
</evidence>
<feature type="domain" description="Mur ligase central" evidence="13">
    <location>
        <begin position="110"/>
        <end position="295"/>
    </location>
</feature>
<dbReference type="InterPro" id="IPR036565">
    <property type="entry name" value="Mur-like_cat_sf"/>
</dbReference>
<dbReference type="GO" id="GO:0005737">
    <property type="term" value="C:cytoplasm"/>
    <property type="evidence" value="ECO:0007669"/>
    <property type="project" value="UniProtKB-SubCell"/>
</dbReference>
<comment type="subcellular location">
    <subcellularLocation>
        <location evidence="10 11">Cytoplasm</location>
    </subcellularLocation>
</comment>
<keyword evidence="15" id="KW-1185">Reference proteome</keyword>
<dbReference type="GO" id="GO:0051301">
    <property type="term" value="P:cell division"/>
    <property type="evidence" value="ECO:0007669"/>
    <property type="project" value="UniProtKB-KW"/>
</dbReference>
<dbReference type="InterPro" id="IPR035911">
    <property type="entry name" value="MurE/MurF_N"/>
</dbReference>
<evidence type="ECO:0000256" key="10">
    <source>
        <dbReference type="HAMAP-Rule" id="MF_02019"/>
    </source>
</evidence>
<evidence type="ECO:0000256" key="11">
    <source>
        <dbReference type="RuleBase" id="RU004136"/>
    </source>
</evidence>
<dbReference type="GO" id="GO:0071555">
    <property type="term" value="P:cell wall organization"/>
    <property type="evidence" value="ECO:0007669"/>
    <property type="project" value="UniProtKB-KW"/>
</dbReference>
<dbReference type="OrthoDB" id="9801978at2"/>
<dbReference type="PANTHER" id="PTHR43024:SF1">
    <property type="entry name" value="UDP-N-ACETYLMURAMOYL-TRIPEPTIDE--D-ALANYL-D-ALANINE LIGASE"/>
    <property type="match status" value="1"/>
</dbReference>
<feature type="domain" description="Mur ligase C-terminal" evidence="12">
    <location>
        <begin position="318"/>
        <end position="444"/>
    </location>
</feature>
<evidence type="ECO:0000256" key="9">
    <source>
        <dbReference type="ARBA" id="ARBA00023316"/>
    </source>
</evidence>
<evidence type="ECO:0000256" key="1">
    <source>
        <dbReference type="ARBA" id="ARBA00022490"/>
    </source>
</evidence>
<dbReference type="SUPFAM" id="SSF63418">
    <property type="entry name" value="MurE/MurF N-terminal domain"/>
    <property type="match status" value="1"/>
</dbReference>
<evidence type="ECO:0000256" key="6">
    <source>
        <dbReference type="ARBA" id="ARBA00022960"/>
    </source>
</evidence>
<keyword evidence="3 10" id="KW-0132">Cell division</keyword>
<dbReference type="EC" id="6.3.2.10" evidence="10 11"/>
<comment type="pathway">
    <text evidence="10 11">Cell wall biogenesis; peptidoglycan biosynthesis.</text>
</comment>
<evidence type="ECO:0000313" key="15">
    <source>
        <dbReference type="Proteomes" id="UP000199589"/>
    </source>
</evidence>
<dbReference type="SUPFAM" id="SSF53623">
    <property type="entry name" value="MurD-like peptide ligases, catalytic domain"/>
    <property type="match status" value="1"/>
</dbReference>
<dbReference type="InterPro" id="IPR036615">
    <property type="entry name" value="Mur_ligase_C_dom_sf"/>
</dbReference>
<dbReference type="UniPathway" id="UPA00219"/>
<sequence length="462" mass="51147">MTKWTLNEIAEATDGVIYHTENHLINIADISFDSRNLSEGSLFVPLIAERNGHEYIDSAIGNGASAAFWSEPVEKAPKDFPIIQVKDTLQALQQFAKWYLKKVNPKVVGITGSNGKTTTKDMTEAVLSAKYKTHKTVGNFNNHIGLPYTILGMPRETEAIILEMGMSQADEIHVLSTLAEPDVAVITMIGESHIEFFGSRDGIADAKMEIVDGLKSDGVLIYPGEEPLLAERTAILPEERVRTFGRTDKENLYATKIEVKSRSTEFSVNLAPELKITLPTPGEYNVQNALAAILVGIEFGISIKASAEKLEQFQLTKNRLEWIEGFNGSQLLNDAYNASPSSMKAVLNYFATIETNGKKIVVLGDILELGELSEELHRDVAASIGAASIDYLILYGEKMRTVYNEVKGSFNLEKIRHFSGDKKPMVDYLRKTIQSEDIVLLKSSLGTNILEVVEKLKKKTLM</sequence>
<evidence type="ECO:0000259" key="13">
    <source>
        <dbReference type="Pfam" id="PF08245"/>
    </source>
</evidence>
<feature type="binding site" evidence="10">
    <location>
        <begin position="112"/>
        <end position="118"/>
    </location>
    <ligand>
        <name>ATP</name>
        <dbReference type="ChEBI" id="CHEBI:30616"/>
    </ligand>
</feature>
<evidence type="ECO:0000313" key="14">
    <source>
        <dbReference type="EMBL" id="SFK40181.1"/>
    </source>
</evidence>
<keyword evidence="9 10" id="KW-0961">Cell wall biogenesis/degradation</keyword>
<keyword evidence="6 10" id="KW-0133">Cell shape</keyword>
<evidence type="ECO:0000256" key="4">
    <source>
        <dbReference type="ARBA" id="ARBA00022741"/>
    </source>
</evidence>
<dbReference type="InterPro" id="IPR013221">
    <property type="entry name" value="Mur_ligase_cen"/>
</dbReference>
<evidence type="ECO:0000259" key="12">
    <source>
        <dbReference type="Pfam" id="PF02875"/>
    </source>
</evidence>
<dbReference type="InterPro" id="IPR004101">
    <property type="entry name" value="Mur_ligase_C"/>
</dbReference>
<dbReference type="GO" id="GO:0005524">
    <property type="term" value="F:ATP binding"/>
    <property type="evidence" value="ECO:0007669"/>
    <property type="project" value="UniProtKB-UniRule"/>
</dbReference>
<dbReference type="Gene3D" id="3.40.1390.10">
    <property type="entry name" value="MurE/MurF, N-terminal domain"/>
    <property type="match status" value="1"/>
</dbReference>
<dbReference type="GO" id="GO:0008360">
    <property type="term" value="P:regulation of cell shape"/>
    <property type="evidence" value="ECO:0007669"/>
    <property type="project" value="UniProtKB-KW"/>
</dbReference>
<dbReference type="SUPFAM" id="SSF53244">
    <property type="entry name" value="MurD-like peptide ligases, peptide-binding domain"/>
    <property type="match status" value="1"/>
</dbReference>
<name>A0A1I3Z8Z7_9LACT</name>
<dbReference type="EMBL" id="FOSJ01000030">
    <property type="protein sequence ID" value="SFK40181.1"/>
    <property type="molecule type" value="Genomic_DNA"/>
</dbReference>
<dbReference type="Gene3D" id="3.90.190.20">
    <property type="entry name" value="Mur ligase, C-terminal domain"/>
    <property type="match status" value="1"/>
</dbReference>
<gene>
    <name evidence="10" type="primary">murF</name>
    <name evidence="14" type="ORF">SAMN04488569_103022</name>
</gene>
<comment type="catalytic activity">
    <reaction evidence="10">
        <text>UDP-N-acetyl-alpha-D-muramoyl-L-alanyl-gamma-D-glutamyl-L-lysine + D-alanyl-D-alanine + ATP = UDP-N-acetyl-alpha-D-muramoyl-L-alanyl-gamma-D-glutamyl-L-lysyl-D-alanyl-D-alanine + ADP + phosphate + H(+)</text>
        <dbReference type="Rhea" id="RHEA:16085"/>
        <dbReference type="ChEBI" id="CHEBI:15378"/>
        <dbReference type="ChEBI" id="CHEBI:30616"/>
        <dbReference type="ChEBI" id="CHEBI:43474"/>
        <dbReference type="ChEBI" id="CHEBI:57822"/>
        <dbReference type="ChEBI" id="CHEBI:70758"/>
        <dbReference type="ChEBI" id="CHEBI:83903"/>
        <dbReference type="ChEBI" id="CHEBI:456216"/>
        <dbReference type="EC" id="6.3.2.10"/>
    </reaction>
</comment>
<evidence type="ECO:0000256" key="3">
    <source>
        <dbReference type="ARBA" id="ARBA00022618"/>
    </source>
</evidence>
<dbReference type="GO" id="GO:0047480">
    <property type="term" value="F:UDP-N-acetylmuramoyl-tripeptide-D-alanyl-D-alanine ligase activity"/>
    <property type="evidence" value="ECO:0007669"/>
    <property type="project" value="UniProtKB-UniRule"/>
</dbReference>
<keyword evidence="1 10" id="KW-0963">Cytoplasm</keyword>
<proteinExistence type="inferred from homology"/>
<dbReference type="InterPro" id="IPR051046">
    <property type="entry name" value="MurCDEF_CellWall_CoF430Synth"/>
</dbReference>
<dbReference type="NCBIfam" id="TIGR01143">
    <property type="entry name" value="murF"/>
    <property type="match status" value="1"/>
</dbReference>
<evidence type="ECO:0000256" key="2">
    <source>
        <dbReference type="ARBA" id="ARBA00022598"/>
    </source>
</evidence>
<keyword evidence="5 10" id="KW-0067">ATP-binding</keyword>
<keyword evidence="8 10" id="KW-0131">Cell cycle</keyword>
<dbReference type="PANTHER" id="PTHR43024">
    <property type="entry name" value="UDP-N-ACETYLMURAMOYL-TRIPEPTIDE--D-ALANYL-D-ALANINE LIGASE"/>
    <property type="match status" value="1"/>
</dbReference>
<dbReference type="Pfam" id="PF08245">
    <property type="entry name" value="Mur_ligase_M"/>
    <property type="match status" value="1"/>
</dbReference>
<keyword evidence="2 10" id="KW-0436">Ligase</keyword>
<protein>
    <recommendedName>
        <fullName evidence="10 11">UDP-N-acetylmuramoyl-tripeptide--D-alanyl-D-alanine ligase</fullName>
        <ecNumber evidence="10 11">6.3.2.10</ecNumber>
    </recommendedName>
    <alternativeName>
        <fullName evidence="10">D-alanyl-D-alanine-adding enzyme</fullName>
    </alternativeName>
</protein>
<comment type="function">
    <text evidence="10 11">Involved in cell wall formation. Catalyzes the final step in the synthesis of UDP-N-acetylmuramoyl-pentapeptide, the precursor of murein.</text>
</comment>
<dbReference type="HAMAP" id="MF_02019">
    <property type="entry name" value="MurF"/>
    <property type="match status" value="1"/>
</dbReference>
<dbReference type="Proteomes" id="UP000199589">
    <property type="component" value="Unassembled WGS sequence"/>
</dbReference>